<protein>
    <recommendedName>
        <fullName evidence="1">diguanylate cyclase</fullName>
        <ecNumber evidence="1">2.7.7.65</ecNumber>
    </recommendedName>
</protein>
<dbReference type="AlphaFoldDB" id="A0A7W7K200"/>
<dbReference type="GO" id="GO:0052621">
    <property type="term" value="F:diguanylate cyclase activity"/>
    <property type="evidence" value="ECO:0007669"/>
    <property type="project" value="UniProtKB-EC"/>
</dbReference>
<dbReference type="PANTHER" id="PTHR45138:SF24">
    <property type="entry name" value="DIGUANYLATE CYCLASE DGCC-RELATED"/>
    <property type="match status" value="1"/>
</dbReference>
<dbReference type="Gene3D" id="3.30.70.270">
    <property type="match status" value="1"/>
</dbReference>
<dbReference type="GO" id="GO:1902201">
    <property type="term" value="P:negative regulation of bacterial-type flagellum-dependent cell motility"/>
    <property type="evidence" value="ECO:0007669"/>
    <property type="project" value="TreeGrafter"/>
</dbReference>
<evidence type="ECO:0000313" key="4">
    <source>
        <dbReference type="EMBL" id="MBB4839564.1"/>
    </source>
</evidence>
<evidence type="ECO:0000259" key="3">
    <source>
        <dbReference type="PROSITE" id="PS50887"/>
    </source>
</evidence>
<dbReference type="InterPro" id="IPR050469">
    <property type="entry name" value="Diguanylate_Cyclase"/>
</dbReference>
<evidence type="ECO:0000256" key="1">
    <source>
        <dbReference type="ARBA" id="ARBA00012528"/>
    </source>
</evidence>
<reference evidence="4 5" key="1">
    <citation type="submission" date="2020-08" db="EMBL/GenBank/DDBJ databases">
        <title>Functional genomics of gut bacteria from endangered species of beetles.</title>
        <authorList>
            <person name="Carlos-Shanley C."/>
        </authorList>
    </citation>
    <scope>NUCLEOTIDE SEQUENCE [LARGE SCALE GENOMIC DNA]</scope>
    <source>
        <strain evidence="4 5">S00224</strain>
    </source>
</reference>
<dbReference type="GO" id="GO:0005886">
    <property type="term" value="C:plasma membrane"/>
    <property type="evidence" value="ECO:0007669"/>
    <property type="project" value="TreeGrafter"/>
</dbReference>
<dbReference type="SUPFAM" id="SSF55073">
    <property type="entry name" value="Nucleotide cyclase"/>
    <property type="match status" value="1"/>
</dbReference>
<keyword evidence="2" id="KW-0812">Transmembrane</keyword>
<name>A0A7W7K200_9SPHN</name>
<dbReference type="Proteomes" id="UP000575241">
    <property type="component" value="Unassembled WGS sequence"/>
</dbReference>
<feature type="transmembrane region" description="Helical" evidence="2">
    <location>
        <begin position="145"/>
        <end position="166"/>
    </location>
</feature>
<dbReference type="NCBIfam" id="TIGR00254">
    <property type="entry name" value="GGDEF"/>
    <property type="match status" value="1"/>
</dbReference>
<dbReference type="CDD" id="cd01949">
    <property type="entry name" value="GGDEF"/>
    <property type="match status" value="1"/>
</dbReference>
<dbReference type="InterPro" id="IPR043128">
    <property type="entry name" value="Rev_trsase/Diguanyl_cyclase"/>
</dbReference>
<dbReference type="InterPro" id="IPR000160">
    <property type="entry name" value="GGDEF_dom"/>
</dbReference>
<sequence length="385" mass="41566">MFVSLSLVHACVFATLALLVGAIRIGMRSESALSWMVAALLCGTTEMLVLSLAQHGESELLAATLLVPPAYLCFSQAVRISTGGKQNWRVIGTSIALVICSLALLAVRAPFVVMTMPFQLACALSLGDGIVHLSRRPRGWVDRALLGCMVVIATLFLVRMPLYPALFGFEVQYAEIMPTAFERGLLLVSALLTPPSVFLLLAKIIAGIITEYRLRSERDHLTGVLNRQAFEQAVRGEAPRGGAVIYCDIDHFKRVNDRYGHHVGDEVIRLFADVLAATGFKVGRLGGEEFAIFLPGNSANDAAGLAEVLRMHFHASTHAAMAPDHRLSASFGVADYGPGELPNEALIRADVALYRAKGEGRNRVALFHAFGLVPVVWQPPRAVAA</sequence>
<dbReference type="EMBL" id="JACHLN010000002">
    <property type="protein sequence ID" value="MBB4839564.1"/>
    <property type="molecule type" value="Genomic_DNA"/>
</dbReference>
<proteinExistence type="predicted"/>
<organism evidence="4 5">
    <name type="scientific">Sphingomonas kyeonggiensis</name>
    <dbReference type="NCBI Taxonomy" id="1268553"/>
    <lineage>
        <taxon>Bacteria</taxon>
        <taxon>Pseudomonadati</taxon>
        <taxon>Pseudomonadota</taxon>
        <taxon>Alphaproteobacteria</taxon>
        <taxon>Sphingomonadales</taxon>
        <taxon>Sphingomonadaceae</taxon>
        <taxon>Sphingomonas</taxon>
    </lineage>
</organism>
<dbReference type="Pfam" id="PF00990">
    <property type="entry name" value="GGDEF"/>
    <property type="match status" value="1"/>
</dbReference>
<dbReference type="SMART" id="SM00267">
    <property type="entry name" value="GGDEF"/>
    <property type="match status" value="1"/>
</dbReference>
<feature type="transmembrane region" description="Helical" evidence="2">
    <location>
        <begin position="90"/>
        <end position="107"/>
    </location>
</feature>
<dbReference type="InterPro" id="IPR029787">
    <property type="entry name" value="Nucleotide_cyclase"/>
</dbReference>
<keyword evidence="5" id="KW-1185">Reference proteome</keyword>
<feature type="transmembrane region" description="Helical" evidence="2">
    <location>
        <begin position="32"/>
        <end position="54"/>
    </location>
</feature>
<evidence type="ECO:0000256" key="2">
    <source>
        <dbReference type="SAM" id="Phobius"/>
    </source>
</evidence>
<feature type="transmembrane region" description="Helical" evidence="2">
    <location>
        <begin position="6"/>
        <end position="25"/>
    </location>
</feature>
<evidence type="ECO:0000313" key="5">
    <source>
        <dbReference type="Proteomes" id="UP000575241"/>
    </source>
</evidence>
<dbReference type="EC" id="2.7.7.65" evidence="1"/>
<comment type="caution">
    <text evidence="4">The sequence shown here is derived from an EMBL/GenBank/DDBJ whole genome shotgun (WGS) entry which is preliminary data.</text>
</comment>
<gene>
    <name evidence="4" type="ORF">HNP52_002633</name>
</gene>
<keyword evidence="2" id="KW-0472">Membrane</keyword>
<keyword evidence="2" id="KW-1133">Transmembrane helix</keyword>
<feature type="domain" description="GGDEF" evidence="3">
    <location>
        <begin position="240"/>
        <end position="369"/>
    </location>
</feature>
<feature type="transmembrane region" description="Helical" evidence="2">
    <location>
        <begin position="186"/>
        <end position="209"/>
    </location>
</feature>
<accession>A0A7W7K200</accession>
<dbReference type="GO" id="GO:0043709">
    <property type="term" value="P:cell adhesion involved in single-species biofilm formation"/>
    <property type="evidence" value="ECO:0007669"/>
    <property type="project" value="TreeGrafter"/>
</dbReference>
<feature type="transmembrane region" description="Helical" evidence="2">
    <location>
        <begin position="60"/>
        <end position="78"/>
    </location>
</feature>
<dbReference type="PROSITE" id="PS50887">
    <property type="entry name" value="GGDEF"/>
    <property type="match status" value="1"/>
</dbReference>
<dbReference type="PANTHER" id="PTHR45138">
    <property type="entry name" value="REGULATORY COMPONENTS OF SENSORY TRANSDUCTION SYSTEM"/>
    <property type="match status" value="1"/>
</dbReference>